<dbReference type="AlphaFoldDB" id="A0AAW8PYD1"/>
<name>A0AAW8PYD1_VIBPH</name>
<proteinExistence type="predicted"/>
<sequence length="108" mass="12231">MSEYNCDCGKGLVEYNGKDEACTIYPDTANWDFICEDENCGKRYRVEFRNIGHSSCTDCGGDLDDGESSENHISIDSITWPFDCTDCGTEHVLEYHPIDIAPYIKEDQ</sequence>
<gene>
    <name evidence="1" type="ORF">QX249_10255</name>
</gene>
<protein>
    <submittedName>
        <fullName evidence="1">Uncharacterized protein</fullName>
    </submittedName>
</protein>
<dbReference type="EMBL" id="JAUHGG010000003">
    <property type="protein sequence ID" value="MDS1821041.1"/>
    <property type="molecule type" value="Genomic_DNA"/>
</dbReference>
<dbReference type="RefSeq" id="WP_311019843.1">
    <property type="nucleotide sequence ID" value="NZ_JAUHGG010000003.1"/>
</dbReference>
<organism evidence="1 2">
    <name type="scientific">Vibrio parahaemolyticus</name>
    <dbReference type="NCBI Taxonomy" id="670"/>
    <lineage>
        <taxon>Bacteria</taxon>
        <taxon>Pseudomonadati</taxon>
        <taxon>Pseudomonadota</taxon>
        <taxon>Gammaproteobacteria</taxon>
        <taxon>Vibrionales</taxon>
        <taxon>Vibrionaceae</taxon>
        <taxon>Vibrio</taxon>
    </lineage>
</organism>
<reference evidence="1" key="1">
    <citation type="submission" date="2023-06" db="EMBL/GenBank/DDBJ databases">
        <title>Genomic Diversity of Vibrio spp. and Metagenomic Analysis of Pathogens in Florida Gulf Coastal Waters Following Hurricane Ian.</title>
        <authorList>
            <person name="Brumfield K.D."/>
        </authorList>
    </citation>
    <scope>NUCLEOTIDE SEQUENCE</scope>
    <source>
        <strain evidence="1">WBS2B-138</strain>
    </source>
</reference>
<accession>A0AAW8PYD1</accession>
<dbReference type="Proteomes" id="UP001253193">
    <property type="component" value="Unassembled WGS sequence"/>
</dbReference>
<comment type="caution">
    <text evidence="1">The sequence shown here is derived from an EMBL/GenBank/DDBJ whole genome shotgun (WGS) entry which is preliminary data.</text>
</comment>
<evidence type="ECO:0000313" key="2">
    <source>
        <dbReference type="Proteomes" id="UP001253193"/>
    </source>
</evidence>
<evidence type="ECO:0000313" key="1">
    <source>
        <dbReference type="EMBL" id="MDS1821041.1"/>
    </source>
</evidence>